<reference evidence="1 2" key="1">
    <citation type="journal article" date="2016" name="Nat. Commun.">
        <title>Ectomycorrhizal ecology is imprinted in the genome of the dominant symbiotic fungus Cenococcum geophilum.</title>
        <authorList>
            <consortium name="DOE Joint Genome Institute"/>
            <person name="Peter M."/>
            <person name="Kohler A."/>
            <person name="Ohm R.A."/>
            <person name="Kuo A."/>
            <person name="Krutzmann J."/>
            <person name="Morin E."/>
            <person name="Arend M."/>
            <person name="Barry K.W."/>
            <person name="Binder M."/>
            <person name="Choi C."/>
            <person name="Clum A."/>
            <person name="Copeland A."/>
            <person name="Grisel N."/>
            <person name="Haridas S."/>
            <person name="Kipfer T."/>
            <person name="LaButti K."/>
            <person name="Lindquist E."/>
            <person name="Lipzen A."/>
            <person name="Maire R."/>
            <person name="Meier B."/>
            <person name="Mihaltcheva S."/>
            <person name="Molinier V."/>
            <person name="Murat C."/>
            <person name="Poggeler S."/>
            <person name="Quandt C.A."/>
            <person name="Sperisen C."/>
            <person name="Tritt A."/>
            <person name="Tisserant E."/>
            <person name="Crous P.W."/>
            <person name="Henrissat B."/>
            <person name="Nehls U."/>
            <person name="Egli S."/>
            <person name="Spatafora J.W."/>
            <person name="Grigoriev I.V."/>
            <person name="Martin F.M."/>
        </authorList>
    </citation>
    <scope>NUCLEOTIDE SEQUENCE [LARGE SCALE GENOMIC DNA]</scope>
    <source>
        <strain evidence="1 2">CBS 459.81</strain>
    </source>
</reference>
<accession>A0A8E2E697</accession>
<organism evidence="1 2">
    <name type="scientific">Lepidopterella palustris CBS 459.81</name>
    <dbReference type="NCBI Taxonomy" id="1314670"/>
    <lineage>
        <taxon>Eukaryota</taxon>
        <taxon>Fungi</taxon>
        <taxon>Dikarya</taxon>
        <taxon>Ascomycota</taxon>
        <taxon>Pezizomycotina</taxon>
        <taxon>Dothideomycetes</taxon>
        <taxon>Pleosporomycetidae</taxon>
        <taxon>Mytilinidiales</taxon>
        <taxon>Argynnaceae</taxon>
        <taxon>Lepidopterella</taxon>
    </lineage>
</organism>
<dbReference type="OrthoDB" id="3945275at2759"/>
<protein>
    <recommendedName>
        <fullName evidence="3">F-box domain-containing protein</fullName>
    </recommendedName>
</protein>
<name>A0A8E2E697_9PEZI</name>
<gene>
    <name evidence="1" type="ORF">K432DRAFT_101320</name>
</gene>
<evidence type="ECO:0008006" key="3">
    <source>
        <dbReference type="Google" id="ProtNLM"/>
    </source>
</evidence>
<dbReference type="PANTHER" id="PTHR38790">
    <property type="entry name" value="2EXR DOMAIN-CONTAINING PROTEIN-RELATED"/>
    <property type="match status" value="1"/>
</dbReference>
<dbReference type="Proteomes" id="UP000250266">
    <property type="component" value="Unassembled WGS sequence"/>
</dbReference>
<keyword evidence="2" id="KW-1185">Reference proteome</keyword>
<evidence type="ECO:0000313" key="1">
    <source>
        <dbReference type="EMBL" id="OCK78083.1"/>
    </source>
</evidence>
<sequence length="286" mass="32399">MKSWPQHALDSVSSGITSNAIRIHESPTHALQKDSTKSSSSQLSSRLLSYAIQILGNTTIQSPEAGSSLSAPNTQTEESSRLLLLPAELRLQIWFHVFSPPHFKIRRALALLRTNHQIYSEAFPLAFPNIRFCFRNTTAFTAHLLMLEPRQLSHLNHIKLHANGFDQLLDELQMISEMKGLRLSTLTFALSRPTTANISRFCRPKKKLRPTLDSTKNVRCVFIENHGFRSDWDFVLFFINMHNYDTSRAMSLHDSLALTCGSWEYALRGKGERGPAGYAMVMRALD</sequence>
<proteinExistence type="predicted"/>
<dbReference type="AlphaFoldDB" id="A0A8E2E697"/>
<dbReference type="EMBL" id="KV745082">
    <property type="protein sequence ID" value="OCK78083.1"/>
    <property type="molecule type" value="Genomic_DNA"/>
</dbReference>
<evidence type="ECO:0000313" key="2">
    <source>
        <dbReference type="Proteomes" id="UP000250266"/>
    </source>
</evidence>